<organism evidence="8">
    <name type="scientific">Darwinula stevensoni</name>
    <dbReference type="NCBI Taxonomy" id="69355"/>
    <lineage>
        <taxon>Eukaryota</taxon>
        <taxon>Metazoa</taxon>
        <taxon>Ecdysozoa</taxon>
        <taxon>Arthropoda</taxon>
        <taxon>Crustacea</taxon>
        <taxon>Oligostraca</taxon>
        <taxon>Ostracoda</taxon>
        <taxon>Podocopa</taxon>
        <taxon>Podocopida</taxon>
        <taxon>Darwinulocopina</taxon>
        <taxon>Darwinuloidea</taxon>
        <taxon>Darwinulidae</taxon>
        <taxon>Darwinula</taxon>
    </lineage>
</organism>
<feature type="domain" description="Glucose-methanol-choline oxidoreductase N-terminal" evidence="7">
    <location>
        <begin position="354"/>
        <end position="368"/>
    </location>
</feature>
<dbReference type="Gene3D" id="3.50.50.60">
    <property type="entry name" value="FAD/NAD(P)-binding domain"/>
    <property type="match status" value="2"/>
</dbReference>
<proteinExistence type="inferred from homology"/>
<comment type="similarity">
    <text evidence="2 5">Belongs to the GMC oxidoreductase family.</text>
</comment>
<evidence type="ECO:0000259" key="7">
    <source>
        <dbReference type="PROSITE" id="PS00624"/>
    </source>
</evidence>
<dbReference type="EMBL" id="CAJPEV010006056">
    <property type="protein sequence ID" value="CAG0903794.1"/>
    <property type="molecule type" value="Genomic_DNA"/>
</dbReference>
<protein>
    <recommendedName>
        <fullName evidence="6 7">Glucose-methanol-choline oxidoreductase N-terminal domain-containing protein</fullName>
    </recommendedName>
</protein>
<feature type="domain" description="Glucose-methanol-choline oxidoreductase N-terminal" evidence="6">
    <location>
        <begin position="123"/>
        <end position="146"/>
    </location>
</feature>
<keyword evidence="4 5" id="KW-0274">FAD</keyword>
<evidence type="ECO:0000313" key="9">
    <source>
        <dbReference type="Proteomes" id="UP000677054"/>
    </source>
</evidence>
<evidence type="ECO:0000259" key="6">
    <source>
        <dbReference type="PROSITE" id="PS00623"/>
    </source>
</evidence>
<evidence type="ECO:0000256" key="5">
    <source>
        <dbReference type="RuleBase" id="RU003968"/>
    </source>
</evidence>
<evidence type="ECO:0000256" key="1">
    <source>
        <dbReference type="ARBA" id="ARBA00001974"/>
    </source>
</evidence>
<dbReference type="PROSITE" id="PS00624">
    <property type="entry name" value="GMC_OXRED_2"/>
    <property type="match status" value="1"/>
</dbReference>
<feature type="non-terminal residue" evidence="8">
    <location>
        <position position="1"/>
    </location>
</feature>
<dbReference type="InterPro" id="IPR012132">
    <property type="entry name" value="GMC_OxRdtase"/>
</dbReference>
<dbReference type="GO" id="GO:0016614">
    <property type="term" value="F:oxidoreductase activity, acting on CH-OH group of donors"/>
    <property type="evidence" value="ECO:0007669"/>
    <property type="project" value="InterPro"/>
</dbReference>
<dbReference type="Gene3D" id="3.30.560.10">
    <property type="entry name" value="Glucose Oxidase, domain 3"/>
    <property type="match status" value="2"/>
</dbReference>
<evidence type="ECO:0000256" key="3">
    <source>
        <dbReference type="ARBA" id="ARBA00022630"/>
    </source>
</evidence>
<accession>A0A7R9AG01</accession>
<dbReference type="PANTHER" id="PTHR11552">
    <property type="entry name" value="GLUCOSE-METHANOL-CHOLINE GMC OXIDOREDUCTASE"/>
    <property type="match status" value="1"/>
</dbReference>
<dbReference type="InterPro" id="IPR000172">
    <property type="entry name" value="GMC_OxRdtase_N"/>
</dbReference>
<evidence type="ECO:0000256" key="2">
    <source>
        <dbReference type="ARBA" id="ARBA00010790"/>
    </source>
</evidence>
<evidence type="ECO:0000256" key="4">
    <source>
        <dbReference type="ARBA" id="ARBA00022827"/>
    </source>
</evidence>
<dbReference type="GO" id="GO:0050660">
    <property type="term" value="F:flavin adenine dinucleotide binding"/>
    <property type="evidence" value="ECO:0007669"/>
    <property type="project" value="InterPro"/>
</dbReference>
<keyword evidence="9" id="KW-1185">Reference proteome</keyword>
<comment type="cofactor">
    <cofactor evidence="1">
        <name>FAD</name>
        <dbReference type="ChEBI" id="CHEBI:57692"/>
    </cofactor>
</comment>
<sequence>DKRRTWLRRLLVDRNGGPRGGESLILSQQVFPSEKKERRKRYWKCKEVGGGTTGSVIASRLSENPWAKVLVIEAGSDGSKLSLIPPFASFMWWFTKFDYAYSSEPQEDSCLALKEGRCRWFRGRMLGGTSSMNGALYVRGNRKDYDNWASLGNPGWSFNDLLPLFKRAENFLIEDIPDADVAYHGTDGYFPVSHTYITHVLPAFIEAGQSAGFPYNEDYNGAFQKGNASSDDVTLYKSRDGATIIPGGSTIAWIAGSDRVHDGNLSRSDVQEELAQRGFSQVQVAAKRGIRYSTARAYLTPVKRRRNLHVVLNTPVAKIVIDESTKTAKGIEFLAVDGSKRFVSATKEVILSAGAVASPQILMLSGIGPKDELDRYQIRSLVNLPVGENLQSHAGPGGLYFSFTQKEGYYVPQILTVDLIPSVLNYLLKGQGRSVGHDYRSQVLFSGKNRISHSDSNSAQQEYIKG</sequence>
<dbReference type="Pfam" id="PF00732">
    <property type="entry name" value="GMC_oxred_N"/>
    <property type="match status" value="2"/>
</dbReference>
<dbReference type="PANTHER" id="PTHR11552:SF147">
    <property type="entry name" value="CHOLINE DEHYDROGENASE, MITOCHONDRIAL"/>
    <property type="match status" value="1"/>
</dbReference>
<gene>
    <name evidence="8" type="ORF">DSTB1V02_LOCUS13293</name>
</gene>
<dbReference type="AlphaFoldDB" id="A0A7R9AG01"/>
<dbReference type="Proteomes" id="UP000677054">
    <property type="component" value="Unassembled WGS sequence"/>
</dbReference>
<dbReference type="PROSITE" id="PS00623">
    <property type="entry name" value="GMC_OXRED_1"/>
    <property type="match status" value="1"/>
</dbReference>
<keyword evidence="3 5" id="KW-0285">Flavoprotein</keyword>
<dbReference type="OrthoDB" id="269227at2759"/>
<dbReference type="InterPro" id="IPR036188">
    <property type="entry name" value="FAD/NAD-bd_sf"/>
</dbReference>
<dbReference type="EMBL" id="LR905573">
    <property type="protein sequence ID" value="CAD7253544.1"/>
    <property type="molecule type" value="Genomic_DNA"/>
</dbReference>
<evidence type="ECO:0000313" key="8">
    <source>
        <dbReference type="EMBL" id="CAD7253544.1"/>
    </source>
</evidence>
<reference evidence="8" key="1">
    <citation type="submission" date="2020-11" db="EMBL/GenBank/DDBJ databases">
        <authorList>
            <person name="Tran Van P."/>
        </authorList>
    </citation>
    <scope>NUCLEOTIDE SEQUENCE</scope>
</reference>
<dbReference type="SUPFAM" id="SSF51905">
    <property type="entry name" value="FAD/NAD(P)-binding domain"/>
    <property type="match status" value="1"/>
</dbReference>
<name>A0A7R9AG01_9CRUS</name>